<accession>A0A101NNC8</accession>
<dbReference type="AlphaFoldDB" id="A0A101NNC8"/>
<evidence type="ECO:0000313" key="2">
    <source>
        <dbReference type="Proteomes" id="UP000053127"/>
    </source>
</evidence>
<keyword evidence="2" id="KW-1185">Reference proteome</keyword>
<sequence>MIAVPVALGCGLEVGQVLGSVGGEGLVDVGPGGSERGEGRSGEAGGQCAAQQVAALHRIFSMVGLRAENGGVFPGLRSKPQ</sequence>
<evidence type="ECO:0000313" key="1">
    <source>
        <dbReference type="EMBL" id="KUM96032.1"/>
    </source>
</evidence>
<protein>
    <submittedName>
        <fullName evidence="1">Uncharacterized protein</fullName>
    </submittedName>
</protein>
<reference evidence="1 2" key="1">
    <citation type="submission" date="2015-10" db="EMBL/GenBank/DDBJ databases">
        <title>Draft genome sequence of Streptomyces yokosukanensis DSM 40224, type strain for the species Streptomyces yokosukanensis.</title>
        <authorList>
            <person name="Ruckert C."/>
            <person name="Winkler A."/>
            <person name="Kalinowski J."/>
            <person name="Kampfer P."/>
            <person name="Glaeser S."/>
        </authorList>
    </citation>
    <scope>NUCLEOTIDE SEQUENCE [LARGE SCALE GENOMIC DNA]</scope>
    <source>
        <strain evidence="1 2">DSM 40224</strain>
    </source>
</reference>
<dbReference type="EMBL" id="LMWN01000103">
    <property type="protein sequence ID" value="KUM96032.1"/>
    <property type="molecule type" value="Genomic_DNA"/>
</dbReference>
<proteinExistence type="predicted"/>
<gene>
    <name evidence="1" type="ORF">AQI95_42830</name>
</gene>
<dbReference type="Proteomes" id="UP000053127">
    <property type="component" value="Unassembled WGS sequence"/>
</dbReference>
<organism evidence="1 2">
    <name type="scientific">Streptomyces yokosukanensis</name>
    <dbReference type="NCBI Taxonomy" id="67386"/>
    <lineage>
        <taxon>Bacteria</taxon>
        <taxon>Bacillati</taxon>
        <taxon>Actinomycetota</taxon>
        <taxon>Actinomycetes</taxon>
        <taxon>Kitasatosporales</taxon>
        <taxon>Streptomycetaceae</taxon>
        <taxon>Streptomyces</taxon>
    </lineage>
</organism>
<name>A0A101NNC8_9ACTN</name>
<comment type="caution">
    <text evidence="1">The sequence shown here is derived from an EMBL/GenBank/DDBJ whole genome shotgun (WGS) entry which is preliminary data.</text>
</comment>